<feature type="domain" description="AB hydrolase-1" evidence="1">
    <location>
        <begin position="35"/>
        <end position="259"/>
    </location>
</feature>
<dbReference type="GO" id="GO:0016787">
    <property type="term" value="F:hydrolase activity"/>
    <property type="evidence" value="ECO:0007669"/>
    <property type="project" value="UniProtKB-KW"/>
</dbReference>
<reference evidence="2 3" key="1">
    <citation type="submission" date="2024-01" db="EMBL/GenBank/DDBJ databases">
        <title>The genome sequence of Erythrobacteraceae sp. strain 1XM1-14.</title>
        <authorList>
            <person name="Liu Y."/>
        </authorList>
    </citation>
    <scope>NUCLEOTIDE SEQUENCE [LARGE SCALE GENOMIC DNA]</scope>
    <source>
        <strain evidence="2 3">1XM1-14</strain>
    </source>
</reference>
<dbReference type="Proteomes" id="UP001343492">
    <property type="component" value="Unassembled WGS sequence"/>
</dbReference>
<keyword evidence="3" id="KW-1185">Reference proteome</keyword>
<name>A0ABU7GHA1_9SPHN</name>
<keyword evidence="2" id="KW-0378">Hydrolase</keyword>
<organism evidence="2 3">
    <name type="scientific">Altererythrobacter litoralis</name>
    <dbReference type="NCBI Taxonomy" id="3113904"/>
    <lineage>
        <taxon>Bacteria</taxon>
        <taxon>Pseudomonadati</taxon>
        <taxon>Pseudomonadota</taxon>
        <taxon>Alphaproteobacteria</taxon>
        <taxon>Sphingomonadales</taxon>
        <taxon>Erythrobacteraceae</taxon>
        <taxon>Altererythrobacter</taxon>
    </lineage>
</organism>
<gene>
    <name evidence="2" type="ORF">VRS74_12295</name>
</gene>
<evidence type="ECO:0000313" key="2">
    <source>
        <dbReference type="EMBL" id="MEE1878464.1"/>
    </source>
</evidence>
<dbReference type="EMBL" id="JAZDQV010000015">
    <property type="protein sequence ID" value="MEE1878464.1"/>
    <property type="molecule type" value="Genomic_DNA"/>
</dbReference>
<dbReference type="InterPro" id="IPR029058">
    <property type="entry name" value="AB_hydrolase_fold"/>
</dbReference>
<accession>A0ABU7GHA1</accession>
<dbReference type="PANTHER" id="PTHR43194">
    <property type="entry name" value="HYDROLASE ALPHA/BETA FOLD FAMILY"/>
    <property type="match status" value="1"/>
</dbReference>
<dbReference type="Pfam" id="PF12697">
    <property type="entry name" value="Abhydrolase_6"/>
    <property type="match status" value="1"/>
</dbReference>
<dbReference type="RefSeq" id="WP_354145529.1">
    <property type="nucleotide sequence ID" value="NZ_JAZDQV010000015.1"/>
</dbReference>
<dbReference type="InterPro" id="IPR050228">
    <property type="entry name" value="Carboxylesterase_BioH"/>
</dbReference>
<dbReference type="PANTHER" id="PTHR43194:SF5">
    <property type="entry name" value="PIMELOYL-[ACYL-CARRIER PROTEIN] METHYL ESTER ESTERASE"/>
    <property type="match status" value="1"/>
</dbReference>
<sequence>MIDAPQQFADQLWHGEVDVSDGIVPILMAGEGPPLILLHGWTLDWRMWLPQVDELGRDFLLVIPDRRGFGRSTAPPDLTKEAEDVERIADFLGFERYSLLGLSQGAAVALDCAHRNGWRIGSLVVSGAPIPSLVQRDEVIDLDRYEALARAGNMDTMRADWSRHELMSHENPATSALVDRILADYQGRDLLAPSSLRGVPRDALAHLPMPLLAMTGARDSQWRRECAQALADISPRGSYALVESAGHLANLDNPESFNRTVMDFLLRCDAATRRA</sequence>
<comment type="caution">
    <text evidence="2">The sequence shown here is derived from an EMBL/GenBank/DDBJ whole genome shotgun (WGS) entry which is preliminary data.</text>
</comment>
<dbReference type="Gene3D" id="3.40.50.1820">
    <property type="entry name" value="alpha/beta hydrolase"/>
    <property type="match status" value="1"/>
</dbReference>
<proteinExistence type="predicted"/>
<evidence type="ECO:0000313" key="3">
    <source>
        <dbReference type="Proteomes" id="UP001343492"/>
    </source>
</evidence>
<protein>
    <submittedName>
        <fullName evidence="2">Alpha/beta hydrolase</fullName>
    </submittedName>
</protein>
<evidence type="ECO:0000259" key="1">
    <source>
        <dbReference type="Pfam" id="PF12697"/>
    </source>
</evidence>
<dbReference type="SUPFAM" id="SSF53474">
    <property type="entry name" value="alpha/beta-Hydrolases"/>
    <property type="match status" value="1"/>
</dbReference>
<dbReference type="InterPro" id="IPR000073">
    <property type="entry name" value="AB_hydrolase_1"/>
</dbReference>